<dbReference type="InterPro" id="IPR029044">
    <property type="entry name" value="Nucleotide-diphossugar_trans"/>
</dbReference>
<dbReference type="AlphaFoldDB" id="A0A4R5CJU9"/>
<dbReference type="InterPro" id="IPR001173">
    <property type="entry name" value="Glyco_trans_2-like"/>
</dbReference>
<dbReference type="GO" id="GO:0016758">
    <property type="term" value="F:hexosyltransferase activity"/>
    <property type="evidence" value="ECO:0007669"/>
    <property type="project" value="UniProtKB-ARBA"/>
</dbReference>
<name>A0A4R5CJU9_9FLAO</name>
<dbReference type="Gene3D" id="3.90.550.10">
    <property type="entry name" value="Spore Coat Polysaccharide Biosynthesis Protein SpsA, Chain A"/>
    <property type="match status" value="1"/>
</dbReference>
<evidence type="ECO:0000313" key="3">
    <source>
        <dbReference type="Proteomes" id="UP000295479"/>
    </source>
</evidence>
<dbReference type="RefSeq" id="WP_132002639.1">
    <property type="nucleotide sequence ID" value="NZ_SMFK01000002.1"/>
</dbReference>
<feature type="domain" description="Glycosyltransferase 2-like" evidence="1">
    <location>
        <begin position="4"/>
        <end position="156"/>
    </location>
</feature>
<gene>
    <name evidence="2" type="ORF">E0F76_05770</name>
</gene>
<comment type="caution">
    <text evidence="2">The sequence shown here is derived from an EMBL/GenBank/DDBJ whole genome shotgun (WGS) entry which is preliminary data.</text>
</comment>
<dbReference type="EMBL" id="SMFK01000002">
    <property type="protein sequence ID" value="TDD98633.1"/>
    <property type="molecule type" value="Genomic_DNA"/>
</dbReference>
<dbReference type="PANTHER" id="PTHR22916">
    <property type="entry name" value="GLYCOSYLTRANSFERASE"/>
    <property type="match status" value="1"/>
</dbReference>
<dbReference type="Pfam" id="PF00535">
    <property type="entry name" value="Glycos_transf_2"/>
    <property type="match status" value="1"/>
</dbReference>
<keyword evidence="3" id="KW-1185">Reference proteome</keyword>
<evidence type="ECO:0000313" key="2">
    <source>
        <dbReference type="EMBL" id="TDD98633.1"/>
    </source>
</evidence>
<evidence type="ECO:0000259" key="1">
    <source>
        <dbReference type="Pfam" id="PF00535"/>
    </source>
</evidence>
<protein>
    <submittedName>
        <fullName evidence="2">Glycosyltransferase</fullName>
    </submittedName>
</protein>
<dbReference type="SUPFAM" id="SSF53448">
    <property type="entry name" value="Nucleotide-diphospho-sugar transferases"/>
    <property type="match status" value="1"/>
</dbReference>
<organism evidence="2 3">
    <name type="scientific">Flavobacterium cellulosilyticum</name>
    <dbReference type="NCBI Taxonomy" id="2541731"/>
    <lineage>
        <taxon>Bacteria</taxon>
        <taxon>Pseudomonadati</taxon>
        <taxon>Bacteroidota</taxon>
        <taxon>Flavobacteriia</taxon>
        <taxon>Flavobacteriales</taxon>
        <taxon>Flavobacteriaceae</taxon>
        <taxon>Flavobacterium</taxon>
    </lineage>
</organism>
<dbReference type="PANTHER" id="PTHR22916:SF3">
    <property type="entry name" value="UDP-GLCNAC:BETAGAL BETA-1,3-N-ACETYLGLUCOSAMINYLTRANSFERASE-LIKE PROTEIN 1"/>
    <property type="match status" value="1"/>
</dbReference>
<sequence>MKISVALCTYNGSKYLKKQIDSILNQQGNILHEIVVCDDKSTDDTLKILTEYKILHPTIFEIHINEKNIGSTKNFEKAISICSGDYIFLSDQDDIWKNNKIQKILAVFNKNPNAEGVFSNADLIDKDNNPIKTLTIWDSVFFLEKELPKPIDFFNVTSKNGNVVTGATLCIKKSIKSFIFPFADDDILHDEKIADILALRKSLYYSIENLISYRIHDKQQVGMKNINRSVKKNRLKRIILDLEAPSTFNEHRYLSKKIYLKLKKSKKLQHHLVLNKDSQNLITKCNQEFDEINIQMESKFLLRYKIVKLIDNLLRKREI</sequence>
<proteinExistence type="predicted"/>
<dbReference type="Proteomes" id="UP000295479">
    <property type="component" value="Unassembled WGS sequence"/>
</dbReference>
<dbReference type="OrthoDB" id="9802649at2"/>
<keyword evidence="2" id="KW-0808">Transferase</keyword>
<accession>A0A4R5CJU9</accession>
<reference evidence="2 3" key="1">
    <citation type="submission" date="2019-03" db="EMBL/GenBank/DDBJ databases">
        <title>Flavobacterium AR-3-4 sp. nov. isolated from arctic soil.</title>
        <authorList>
            <person name="Chaudhary D.K."/>
        </authorList>
    </citation>
    <scope>NUCLEOTIDE SEQUENCE [LARGE SCALE GENOMIC DNA]</scope>
    <source>
        <strain evidence="2 3">AR-3-4</strain>
    </source>
</reference>